<dbReference type="EMBL" id="JXAL01000016">
    <property type="protein sequence ID" value="KIL35909.1"/>
    <property type="molecule type" value="Genomic_DNA"/>
</dbReference>
<evidence type="ECO:0000313" key="2">
    <source>
        <dbReference type="Proteomes" id="UP000054526"/>
    </source>
</evidence>
<accession>A0ABR5A4E0</accession>
<proteinExistence type="predicted"/>
<evidence type="ECO:0000313" key="1">
    <source>
        <dbReference type="EMBL" id="KIL35909.1"/>
    </source>
</evidence>
<comment type="caution">
    <text evidence="1">The sequence shown here is derived from an EMBL/GenBank/DDBJ whole genome shotgun (WGS) entry which is preliminary data.</text>
</comment>
<keyword evidence="2" id="KW-1185">Reference proteome</keyword>
<gene>
    <name evidence="1" type="ORF">SD71_11030</name>
</gene>
<reference evidence="1 2" key="1">
    <citation type="submission" date="2014-12" db="EMBL/GenBank/DDBJ databases">
        <title>Draft genome sequence of Cohnella kolymensis strain B-2846.</title>
        <authorList>
            <person name="Karlyshev A.V."/>
            <person name="Kudryashova E.B."/>
        </authorList>
    </citation>
    <scope>NUCLEOTIDE SEQUENCE [LARGE SCALE GENOMIC DNA]</scope>
    <source>
        <strain evidence="1 2">VKM B-2846</strain>
    </source>
</reference>
<sequence>MVVEGHRDGPLSFINDQIGTLNMIGYTVKGHTVHESKQQHELLDVGDGVFDFFSIGKTQNDVHDPSSTPFSFVIRQHPYFNLNIFQISNKYMNYLQVDMVLSTNPLY</sequence>
<organism evidence="1 2">
    <name type="scientific">Cohnella kolymensis</name>
    <dbReference type="NCBI Taxonomy" id="1590652"/>
    <lineage>
        <taxon>Bacteria</taxon>
        <taxon>Bacillati</taxon>
        <taxon>Bacillota</taxon>
        <taxon>Bacilli</taxon>
        <taxon>Bacillales</taxon>
        <taxon>Paenibacillaceae</taxon>
        <taxon>Cohnella</taxon>
    </lineage>
</organism>
<dbReference type="Proteomes" id="UP000054526">
    <property type="component" value="Unassembled WGS sequence"/>
</dbReference>
<protein>
    <submittedName>
        <fullName evidence="1">Uncharacterized protein</fullName>
    </submittedName>
</protein>
<name>A0ABR5A4E0_9BACL</name>